<reference evidence="2 3" key="2">
    <citation type="journal article" date="2019" name="G3 (Bethesda)">
        <title>Hybrid Assembly of the Genome of the Entomopathogenic Nematode Steinernema carpocapsae Identifies the X-Chromosome.</title>
        <authorList>
            <person name="Serra L."/>
            <person name="Macchietto M."/>
            <person name="Macias-Munoz A."/>
            <person name="McGill C.J."/>
            <person name="Rodriguez I.M."/>
            <person name="Rodriguez B."/>
            <person name="Murad R."/>
            <person name="Mortazavi A."/>
        </authorList>
    </citation>
    <scope>NUCLEOTIDE SEQUENCE [LARGE SCALE GENOMIC DNA]</scope>
    <source>
        <strain evidence="2 3">ALL</strain>
    </source>
</reference>
<dbReference type="EMBL" id="AZBU02000008">
    <property type="protein sequence ID" value="TKR68098.1"/>
    <property type="molecule type" value="Genomic_DNA"/>
</dbReference>
<comment type="caution">
    <text evidence="2">The sequence shown here is derived from an EMBL/GenBank/DDBJ whole genome shotgun (WGS) entry which is preliminary data.</text>
</comment>
<sequence length="67" mass="7438">MSLANVVTFSTLLVISIVIFEASKASKVELCSQFDTTYSHPGRLSCATTSPVTLQLRRIERSTVRYL</sequence>
<protein>
    <recommendedName>
        <fullName evidence="4">Secreted protein</fullName>
    </recommendedName>
</protein>
<keyword evidence="3" id="KW-1185">Reference proteome</keyword>
<proteinExistence type="predicted"/>
<dbReference type="Proteomes" id="UP000298663">
    <property type="component" value="Unassembled WGS sequence"/>
</dbReference>
<keyword evidence="1" id="KW-0732">Signal</keyword>
<accession>A0A4U5MFU0</accession>
<feature type="signal peptide" evidence="1">
    <location>
        <begin position="1"/>
        <end position="25"/>
    </location>
</feature>
<feature type="chain" id="PRO_5020882372" description="Secreted protein" evidence="1">
    <location>
        <begin position="26"/>
        <end position="67"/>
    </location>
</feature>
<gene>
    <name evidence="2" type="ORF">L596_024133</name>
</gene>
<name>A0A4U5MFU0_STECR</name>
<evidence type="ECO:0000313" key="2">
    <source>
        <dbReference type="EMBL" id="TKR68098.1"/>
    </source>
</evidence>
<organism evidence="2 3">
    <name type="scientific">Steinernema carpocapsae</name>
    <name type="common">Entomopathogenic nematode</name>
    <dbReference type="NCBI Taxonomy" id="34508"/>
    <lineage>
        <taxon>Eukaryota</taxon>
        <taxon>Metazoa</taxon>
        <taxon>Ecdysozoa</taxon>
        <taxon>Nematoda</taxon>
        <taxon>Chromadorea</taxon>
        <taxon>Rhabditida</taxon>
        <taxon>Tylenchina</taxon>
        <taxon>Panagrolaimomorpha</taxon>
        <taxon>Strongyloidoidea</taxon>
        <taxon>Steinernematidae</taxon>
        <taxon>Steinernema</taxon>
    </lineage>
</organism>
<evidence type="ECO:0008006" key="4">
    <source>
        <dbReference type="Google" id="ProtNLM"/>
    </source>
</evidence>
<evidence type="ECO:0000313" key="3">
    <source>
        <dbReference type="Proteomes" id="UP000298663"/>
    </source>
</evidence>
<reference evidence="2 3" key="1">
    <citation type="journal article" date="2015" name="Genome Biol.">
        <title>Comparative genomics of Steinernema reveals deeply conserved gene regulatory networks.</title>
        <authorList>
            <person name="Dillman A.R."/>
            <person name="Macchietto M."/>
            <person name="Porter C.F."/>
            <person name="Rogers A."/>
            <person name="Williams B."/>
            <person name="Antoshechkin I."/>
            <person name="Lee M.M."/>
            <person name="Goodwin Z."/>
            <person name="Lu X."/>
            <person name="Lewis E.E."/>
            <person name="Goodrich-Blair H."/>
            <person name="Stock S.P."/>
            <person name="Adams B.J."/>
            <person name="Sternberg P.W."/>
            <person name="Mortazavi A."/>
        </authorList>
    </citation>
    <scope>NUCLEOTIDE SEQUENCE [LARGE SCALE GENOMIC DNA]</scope>
    <source>
        <strain evidence="2 3">ALL</strain>
    </source>
</reference>
<dbReference type="AlphaFoldDB" id="A0A4U5MFU0"/>
<evidence type="ECO:0000256" key="1">
    <source>
        <dbReference type="SAM" id="SignalP"/>
    </source>
</evidence>